<reference evidence="10 11" key="1">
    <citation type="submission" date="2023-10" db="EMBL/GenBank/DDBJ databases">
        <title>Chromosome-scale genome assembly provides insights into flower coloration mechanisms of Canna indica.</title>
        <authorList>
            <person name="Li C."/>
        </authorList>
    </citation>
    <scope>NUCLEOTIDE SEQUENCE [LARGE SCALE GENOMIC DNA]</scope>
    <source>
        <tissue evidence="10">Flower</tissue>
    </source>
</reference>
<dbReference type="SMART" id="SM00015">
    <property type="entry name" value="IQ"/>
    <property type="match status" value="3"/>
</dbReference>
<evidence type="ECO:0000256" key="2">
    <source>
        <dbReference type="ARBA" id="ARBA00008267"/>
    </source>
</evidence>
<dbReference type="InterPro" id="IPR014756">
    <property type="entry name" value="Ig_E-set"/>
</dbReference>
<dbReference type="Gene3D" id="2.60.40.10">
    <property type="entry name" value="Immunoglobulins"/>
    <property type="match status" value="1"/>
</dbReference>
<dbReference type="Pfam" id="PF00612">
    <property type="entry name" value="IQ"/>
    <property type="match status" value="3"/>
</dbReference>
<dbReference type="GO" id="GO:0003690">
    <property type="term" value="F:double-stranded DNA binding"/>
    <property type="evidence" value="ECO:0007669"/>
    <property type="project" value="TreeGrafter"/>
</dbReference>
<evidence type="ECO:0000313" key="11">
    <source>
        <dbReference type="Proteomes" id="UP001327560"/>
    </source>
</evidence>
<dbReference type="PROSITE" id="PS50088">
    <property type="entry name" value="ANK_REPEAT"/>
    <property type="match status" value="1"/>
</dbReference>
<dbReference type="SMART" id="SM00248">
    <property type="entry name" value="ANK"/>
    <property type="match status" value="2"/>
</dbReference>
<evidence type="ECO:0000259" key="9">
    <source>
        <dbReference type="PROSITE" id="PS51437"/>
    </source>
</evidence>
<keyword evidence="11" id="KW-1185">Reference proteome</keyword>
<evidence type="ECO:0000256" key="7">
    <source>
        <dbReference type="PROSITE-ProRule" id="PRU00023"/>
    </source>
</evidence>
<dbReference type="SUPFAM" id="SSF81296">
    <property type="entry name" value="E set domains"/>
    <property type="match status" value="1"/>
</dbReference>
<dbReference type="InterPro" id="IPR005559">
    <property type="entry name" value="CG-1_dom"/>
</dbReference>
<comment type="subcellular location">
    <subcellularLocation>
        <location evidence="1">Nucleus</location>
    </subcellularLocation>
</comment>
<keyword evidence="3 7" id="KW-0040">ANK repeat</keyword>
<keyword evidence="4" id="KW-0010">Activator</keyword>
<dbReference type="PROSITE" id="PS51437">
    <property type="entry name" value="CG_1"/>
    <property type="match status" value="1"/>
</dbReference>
<sequence>MEIGESALLAGAEIHGFQTAADLDVDKLMQDASTRWFRPNEVHAILSNYTLFKIQPQPIEYPTSGRVLLFDRKMLRNFRKDGHNWKKKKDGKTVQEAHEKLKIGNEERIHVYYARSEVDPNFYRRCYWLLDKNLERIVLVHYRQTSEDNVFQQVPASIEFMEDLLLRSRMQDGSPGTPVDSATGSAQSDVSHHTIASDEINSEEYNVSGTGSGTSAQGSGTGLQNHEFNLHEINTKEWDELVGSTVHNFSPIISQYPSNISSGNGLYGVGQLKDQNMRPVSFRTENPNPQVAEFDLDVVLPSGNTNACKDDVLITQNSFGSWNCINDSIGFLDDLQLQNQNSNDNETQPVATSLGDHAFNISEISPCWSYCTEVTKVLIVGNFCESKKHLLSSDIYCVIGEICTKAEMVHPGVYRCMALPQPPGLVNLFLTSDGHTPISQVLSFDYGSLPNVKFDGAVTSSEDDCNKLKFDKYEFQKRLAYLLFATSNSISTLSSRIPPKFLDEAKQFASKTSALIERDWINFLKVDNTNEVPSTAPKEDFLELVLRSKFQEWLLLKIAEGRKATARDSQGQGIIHLCAILDYTWAIRLYALSGLSLDFRDIHGWTALHWAAYYGREKMVAALLSAGANPSLVTDPNKESHGGSTAADLASQQGYEGLAAYLAEKGLTAHFEAMTLSGNITTYGKPTSTSIANSENENLSEQELCLKESLAAYRNAADAADRIQSAMRERALKLQTKAVQLVEPEMEATQIVAALKIQHAFRKYNRRRMMKAAARIQSHFRTWKIRRDFMELRKKTIKIQSAFRGHQVRRQYRKLVWSVGVLEKAILRWRLKKKGLRGIQVETAEAMTMDTTPESTGEEEFFRISREQAEERVQRSVVRVQAMFRSYQAQQEYRRMKMAHEQAKLEFCGPSQHQ</sequence>
<dbReference type="PROSITE" id="PS50096">
    <property type="entry name" value="IQ"/>
    <property type="match status" value="4"/>
</dbReference>
<evidence type="ECO:0000256" key="8">
    <source>
        <dbReference type="SAM" id="MobiDB-lite"/>
    </source>
</evidence>
<dbReference type="Pfam" id="PF12796">
    <property type="entry name" value="Ank_2"/>
    <property type="match status" value="1"/>
</dbReference>
<dbReference type="PANTHER" id="PTHR23335:SF3">
    <property type="entry name" value="CALMODULIN-BINDING TRANSCRIPTION ACTIVATOR 5"/>
    <property type="match status" value="1"/>
</dbReference>
<dbReference type="SUPFAM" id="SSF52540">
    <property type="entry name" value="P-loop containing nucleoside triphosphate hydrolases"/>
    <property type="match status" value="1"/>
</dbReference>
<feature type="region of interest" description="Disordered" evidence="8">
    <location>
        <begin position="171"/>
        <end position="221"/>
    </location>
</feature>
<dbReference type="PANTHER" id="PTHR23335">
    <property type="entry name" value="CALMODULIN-BINDING TRANSCRIPTION ACTIVATOR CAMTA"/>
    <property type="match status" value="1"/>
</dbReference>
<dbReference type="AlphaFoldDB" id="A0AAQ3QIA6"/>
<name>A0AAQ3QIA6_9LILI</name>
<feature type="compositionally biased region" description="Polar residues" evidence="8">
    <location>
        <begin position="180"/>
        <end position="189"/>
    </location>
</feature>
<comment type="similarity">
    <text evidence="2">Belongs to the CAMTA family.</text>
</comment>
<dbReference type="CDD" id="cd23767">
    <property type="entry name" value="IQCD"/>
    <property type="match status" value="3"/>
</dbReference>
<evidence type="ECO:0000256" key="6">
    <source>
        <dbReference type="ARBA" id="ARBA00023242"/>
    </source>
</evidence>
<accession>A0AAQ3QIA6</accession>
<evidence type="ECO:0000256" key="1">
    <source>
        <dbReference type="ARBA" id="ARBA00004123"/>
    </source>
</evidence>
<dbReference type="EMBL" id="CP136895">
    <property type="protein sequence ID" value="WOL10288.1"/>
    <property type="molecule type" value="Genomic_DNA"/>
</dbReference>
<proteinExistence type="inferred from homology"/>
<evidence type="ECO:0000313" key="10">
    <source>
        <dbReference type="EMBL" id="WOL10288.1"/>
    </source>
</evidence>
<dbReference type="GO" id="GO:0003712">
    <property type="term" value="F:transcription coregulator activity"/>
    <property type="evidence" value="ECO:0007669"/>
    <property type="project" value="TreeGrafter"/>
</dbReference>
<dbReference type="InterPro" id="IPR027417">
    <property type="entry name" value="P-loop_NTPase"/>
</dbReference>
<dbReference type="InterPro" id="IPR002110">
    <property type="entry name" value="Ankyrin_rpt"/>
</dbReference>
<dbReference type="SMART" id="SM01076">
    <property type="entry name" value="CG-1"/>
    <property type="match status" value="1"/>
</dbReference>
<dbReference type="InterPro" id="IPR013783">
    <property type="entry name" value="Ig-like_fold"/>
</dbReference>
<organism evidence="10 11">
    <name type="scientific">Canna indica</name>
    <name type="common">Indian-shot</name>
    <dbReference type="NCBI Taxonomy" id="4628"/>
    <lineage>
        <taxon>Eukaryota</taxon>
        <taxon>Viridiplantae</taxon>
        <taxon>Streptophyta</taxon>
        <taxon>Embryophyta</taxon>
        <taxon>Tracheophyta</taxon>
        <taxon>Spermatophyta</taxon>
        <taxon>Magnoliopsida</taxon>
        <taxon>Liliopsida</taxon>
        <taxon>Zingiberales</taxon>
        <taxon>Cannaceae</taxon>
        <taxon>Canna</taxon>
    </lineage>
</organism>
<dbReference type="Gene3D" id="1.20.5.190">
    <property type="match status" value="1"/>
</dbReference>
<dbReference type="PROSITE" id="PS50297">
    <property type="entry name" value="ANK_REP_REGION"/>
    <property type="match status" value="1"/>
</dbReference>
<dbReference type="GO" id="GO:0006357">
    <property type="term" value="P:regulation of transcription by RNA polymerase II"/>
    <property type="evidence" value="ECO:0007669"/>
    <property type="project" value="TreeGrafter"/>
</dbReference>
<evidence type="ECO:0000256" key="3">
    <source>
        <dbReference type="ARBA" id="ARBA00023043"/>
    </source>
</evidence>
<dbReference type="SUPFAM" id="SSF48403">
    <property type="entry name" value="Ankyrin repeat"/>
    <property type="match status" value="1"/>
</dbReference>
<dbReference type="Pfam" id="PF03859">
    <property type="entry name" value="CG-1"/>
    <property type="match status" value="1"/>
</dbReference>
<feature type="domain" description="CG-1" evidence="9">
    <location>
        <begin position="25"/>
        <end position="151"/>
    </location>
</feature>
<dbReference type="Gene3D" id="1.25.40.20">
    <property type="entry name" value="Ankyrin repeat-containing domain"/>
    <property type="match status" value="1"/>
</dbReference>
<feature type="repeat" description="ANK" evidence="7">
    <location>
        <begin position="603"/>
        <end position="635"/>
    </location>
</feature>
<dbReference type="GO" id="GO:0005634">
    <property type="term" value="C:nucleus"/>
    <property type="evidence" value="ECO:0007669"/>
    <property type="project" value="UniProtKB-SubCell"/>
</dbReference>
<gene>
    <name evidence="10" type="ORF">Cni_G19043</name>
</gene>
<protein>
    <submittedName>
        <fullName evidence="10">Calmodulin-binding transcription activator 6</fullName>
    </submittedName>
</protein>
<evidence type="ECO:0000256" key="4">
    <source>
        <dbReference type="ARBA" id="ARBA00023159"/>
    </source>
</evidence>
<keyword evidence="5" id="KW-0804">Transcription</keyword>
<dbReference type="Proteomes" id="UP001327560">
    <property type="component" value="Chromosome 6"/>
</dbReference>
<dbReference type="InterPro" id="IPR000048">
    <property type="entry name" value="IQ_motif_EF-hand-BS"/>
</dbReference>
<dbReference type="InterPro" id="IPR036770">
    <property type="entry name" value="Ankyrin_rpt-contain_sf"/>
</dbReference>
<keyword evidence="6" id="KW-0539">Nucleus</keyword>
<evidence type="ECO:0000256" key="5">
    <source>
        <dbReference type="ARBA" id="ARBA00023163"/>
    </source>
</evidence>